<reference evidence="1 2" key="1">
    <citation type="submission" date="2018-08" db="EMBL/GenBank/DDBJ databases">
        <title>Recombination of ecologically and evolutionarily significant loci maintains genetic cohesion in the Pseudomonas syringae species complex.</title>
        <authorList>
            <person name="Dillon M."/>
            <person name="Thakur S."/>
            <person name="Almeida R.N.D."/>
            <person name="Weir B.S."/>
            <person name="Guttman D.S."/>
        </authorList>
    </citation>
    <scope>NUCLEOTIDE SEQUENCE [LARGE SCALE GENOMIC DNA]</scope>
    <source>
        <strain evidence="1 2">ICMP 4388</strain>
    </source>
</reference>
<name>A0A3M3WEI9_PSEAP</name>
<comment type="caution">
    <text evidence="1">The sequence shown here is derived from an EMBL/GenBank/DDBJ whole genome shotgun (WGS) entry which is preliminary data.</text>
</comment>
<proteinExistence type="predicted"/>
<organism evidence="1 2">
    <name type="scientific">Pseudomonas syringae pv. aptata</name>
    <dbReference type="NCBI Taxonomy" id="83167"/>
    <lineage>
        <taxon>Bacteria</taxon>
        <taxon>Pseudomonadati</taxon>
        <taxon>Pseudomonadota</taxon>
        <taxon>Gammaproteobacteria</taxon>
        <taxon>Pseudomonadales</taxon>
        <taxon>Pseudomonadaceae</taxon>
        <taxon>Pseudomonas</taxon>
        <taxon>Pseudomonas syringae</taxon>
    </lineage>
</organism>
<dbReference type="Proteomes" id="UP000274541">
    <property type="component" value="Unassembled WGS sequence"/>
</dbReference>
<evidence type="ECO:0000313" key="2">
    <source>
        <dbReference type="Proteomes" id="UP000274541"/>
    </source>
</evidence>
<accession>A0A3M3WEI9</accession>
<protein>
    <submittedName>
        <fullName evidence="1">Uncharacterized protein</fullName>
    </submittedName>
</protein>
<dbReference type="EMBL" id="RBPX01000417">
    <property type="protein sequence ID" value="RMO55864.1"/>
    <property type="molecule type" value="Genomic_DNA"/>
</dbReference>
<gene>
    <name evidence="1" type="ORF">ALQ37_05530</name>
</gene>
<dbReference type="AlphaFoldDB" id="A0A3M3WEI9"/>
<sequence length="352" mass="38349">MVHVGVAFQAEQLGDFHRADAAAAAQVVTQQIDDHQVLCAVLVAGQQFGGEGSILRRVGAAWPRAFDRAGFDLPGADPHEALGRKTQNRIGPRQAQVAGERRRASCSQRTIGGPWVTDALRLKALCKVDLVAVAGQNVGLNAFESMAIVIRADAGLKRLAETELRVRLRDIDREQLNQSFALAGGQRRVKNQLTGLLLMITDQRPGVEPQTGLGQLQVVNGLIRQRLQASTKLITQITDQAASEGQLASVRQLRCAERLEAVAQALEVGGAVFIIGNAQFLQRPCTEQVMSAPHGCRPAAVEQHRTRRFADSRKERDRVGAVGQGVYRTDRHRRISVLETRLAIVALPVRQS</sequence>
<evidence type="ECO:0000313" key="1">
    <source>
        <dbReference type="EMBL" id="RMO55864.1"/>
    </source>
</evidence>